<dbReference type="Gene3D" id="3.30.70.3290">
    <property type="match status" value="1"/>
</dbReference>
<dbReference type="InterPro" id="IPR020806">
    <property type="entry name" value="PKS_PP-bd"/>
</dbReference>
<dbReference type="SUPFAM" id="SSF55048">
    <property type="entry name" value="Probable ACP-binding domain of malonyl-CoA ACP transacylase"/>
    <property type="match status" value="1"/>
</dbReference>
<dbReference type="PROSITE" id="PS52004">
    <property type="entry name" value="KS3_2"/>
    <property type="match status" value="1"/>
</dbReference>
<dbReference type="CDD" id="cd02440">
    <property type="entry name" value="AdoMet_MTases"/>
    <property type="match status" value="1"/>
</dbReference>
<dbReference type="SMART" id="SM00826">
    <property type="entry name" value="PKS_DH"/>
    <property type="match status" value="1"/>
</dbReference>
<evidence type="ECO:0000259" key="12">
    <source>
        <dbReference type="PROSITE" id="PS52004"/>
    </source>
</evidence>
<dbReference type="Pfam" id="PF16197">
    <property type="entry name" value="KAsynt_C_assoc"/>
    <property type="match status" value="1"/>
</dbReference>
<dbReference type="InterPro" id="IPR020843">
    <property type="entry name" value="ER"/>
</dbReference>
<feature type="active site" description="Proton acceptor; for dehydratase activity" evidence="9">
    <location>
        <position position="1004"/>
    </location>
</feature>
<comment type="caution">
    <text evidence="14">The sequence shown here is derived from an EMBL/GenBank/DDBJ whole genome shotgun (WGS) entry which is preliminary data.</text>
</comment>
<keyword evidence="1" id="KW-0596">Phosphopantetheine</keyword>
<keyword evidence="15" id="KW-1185">Reference proteome</keyword>
<dbReference type="InterPro" id="IPR011032">
    <property type="entry name" value="GroES-like_sf"/>
</dbReference>
<dbReference type="InterPro" id="IPR014030">
    <property type="entry name" value="Ketoacyl_synth_N"/>
</dbReference>
<feature type="region of interest" description="Disordered" evidence="10">
    <location>
        <begin position="471"/>
        <end position="515"/>
    </location>
</feature>
<dbReference type="Pfam" id="PF02801">
    <property type="entry name" value="Ketoacyl-synt_C"/>
    <property type="match status" value="1"/>
</dbReference>
<feature type="region of interest" description="N-terminal hotdog fold" evidence="9">
    <location>
        <begin position="973"/>
        <end position="1100"/>
    </location>
</feature>
<dbReference type="SUPFAM" id="SSF51735">
    <property type="entry name" value="NAD(P)-binding Rossmann-fold domains"/>
    <property type="match status" value="2"/>
</dbReference>
<dbReference type="Pfam" id="PF00698">
    <property type="entry name" value="Acyl_transf_1"/>
    <property type="match status" value="1"/>
</dbReference>
<feature type="compositionally biased region" description="Low complexity" evidence="10">
    <location>
        <begin position="485"/>
        <end position="505"/>
    </location>
</feature>
<dbReference type="GO" id="GO:0032259">
    <property type="term" value="P:methylation"/>
    <property type="evidence" value="ECO:0007669"/>
    <property type="project" value="UniProtKB-KW"/>
</dbReference>
<dbReference type="Gene3D" id="3.40.47.10">
    <property type="match status" value="1"/>
</dbReference>
<dbReference type="SUPFAM" id="SSF50129">
    <property type="entry name" value="GroES-like"/>
    <property type="match status" value="1"/>
</dbReference>
<evidence type="ECO:0000313" key="14">
    <source>
        <dbReference type="EMBL" id="RFU80508.1"/>
    </source>
</evidence>
<dbReference type="InterPro" id="IPR013968">
    <property type="entry name" value="PKS_KR"/>
</dbReference>
<evidence type="ECO:0000256" key="3">
    <source>
        <dbReference type="ARBA" id="ARBA00022603"/>
    </source>
</evidence>
<dbReference type="SMART" id="SM00827">
    <property type="entry name" value="PKS_AT"/>
    <property type="match status" value="1"/>
</dbReference>
<dbReference type="FunFam" id="3.40.50.720:FF:000209">
    <property type="entry name" value="Polyketide synthase Pks12"/>
    <property type="match status" value="1"/>
</dbReference>
<evidence type="ECO:0000313" key="15">
    <source>
        <dbReference type="Proteomes" id="UP000266272"/>
    </source>
</evidence>
<dbReference type="STRING" id="490622.A0A395NWR9"/>
<evidence type="ECO:0000256" key="5">
    <source>
        <dbReference type="ARBA" id="ARBA00022857"/>
    </source>
</evidence>
<dbReference type="InterPro" id="IPR042104">
    <property type="entry name" value="PKS_dehydratase_sf"/>
</dbReference>
<dbReference type="InterPro" id="IPR016039">
    <property type="entry name" value="Thiolase-like"/>
</dbReference>
<keyword evidence="8" id="KW-0012">Acyltransferase</keyword>
<organism evidence="14 15">
    <name type="scientific">Trichoderma arundinaceum</name>
    <dbReference type="NCBI Taxonomy" id="490622"/>
    <lineage>
        <taxon>Eukaryota</taxon>
        <taxon>Fungi</taxon>
        <taxon>Dikarya</taxon>
        <taxon>Ascomycota</taxon>
        <taxon>Pezizomycotina</taxon>
        <taxon>Sordariomycetes</taxon>
        <taxon>Hypocreomycetidae</taxon>
        <taxon>Hypocreales</taxon>
        <taxon>Hypocreaceae</taxon>
        <taxon>Trichoderma</taxon>
    </lineage>
</organism>
<dbReference type="Gene3D" id="3.40.50.150">
    <property type="entry name" value="Vaccinia Virus protein VP39"/>
    <property type="match status" value="1"/>
</dbReference>
<dbReference type="PANTHER" id="PTHR43775:SF49">
    <property type="entry name" value="SYNTHASE, PUTATIVE (JCVI)-RELATED"/>
    <property type="match status" value="1"/>
</dbReference>
<dbReference type="InterPro" id="IPR036291">
    <property type="entry name" value="NAD(P)-bd_dom_sf"/>
</dbReference>
<dbReference type="SUPFAM" id="SSF47336">
    <property type="entry name" value="ACP-like"/>
    <property type="match status" value="1"/>
</dbReference>
<dbReference type="Pfam" id="PF08659">
    <property type="entry name" value="KR"/>
    <property type="match status" value="1"/>
</dbReference>
<reference evidence="14 15" key="1">
    <citation type="journal article" date="2018" name="PLoS Pathog.">
        <title>Evolution of structural diversity of trichothecenes, a family of toxins produced by plant pathogenic and entomopathogenic fungi.</title>
        <authorList>
            <person name="Proctor R.H."/>
            <person name="McCormick S.P."/>
            <person name="Kim H.S."/>
            <person name="Cardoza R.E."/>
            <person name="Stanley A.M."/>
            <person name="Lindo L."/>
            <person name="Kelly A."/>
            <person name="Brown D.W."/>
            <person name="Lee T."/>
            <person name="Vaughan M.M."/>
            <person name="Alexander N.J."/>
            <person name="Busman M."/>
            <person name="Gutierrez S."/>
        </authorList>
    </citation>
    <scope>NUCLEOTIDE SEQUENCE [LARGE SCALE GENOMIC DNA]</scope>
    <source>
        <strain evidence="14 15">IBT 40837</strain>
    </source>
</reference>
<accession>A0A395NWR9</accession>
<dbReference type="PROSITE" id="PS50075">
    <property type="entry name" value="CARRIER"/>
    <property type="match status" value="1"/>
</dbReference>
<dbReference type="SMART" id="SM00822">
    <property type="entry name" value="PKS_KR"/>
    <property type="match status" value="1"/>
</dbReference>
<dbReference type="GO" id="GO:0044550">
    <property type="term" value="P:secondary metabolite biosynthetic process"/>
    <property type="evidence" value="ECO:0007669"/>
    <property type="project" value="UniProtKB-ARBA"/>
</dbReference>
<dbReference type="InterPro" id="IPR020807">
    <property type="entry name" value="PKS_DH"/>
</dbReference>
<dbReference type="Pfam" id="PF00109">
    <property type="entry name" value="ketoacyl-synt"/>
    <property type="match status" value="1"/>
</dbReference>
<feature type="active site" description="Proton donor; for dehydratase activity" evidence="9">
    <location>
        <position position="1173"/>
    </location>
</feature>
<dbReference type="SUPFAM" id="SSF53335">
    <property type="entry name" value="S-adenosyl-L-methionine-dependent methyltransferases"/>
    <property type="match status" value="1"/>
</dbReference>
<dbReference type="GO" id="GO:0016491">
    <property type="term" value="F:oxidoreductase activity"/>
    <property type="evidence" value="ECO:0007669"/>
    <property type="project" value="UniProtKB-KW"/>
</dbReference>
<dbReference type="InterPro" id="IPR013154">
    <property type="entry name" value="ADH-like_N"/>
</dbReference>
<evidence type="ECO:0000256" key="6">
    <source>
        <dbReference type="ARBA" id="ARBA00023002"/>
    </source>
</evidence>
<keyword evidence="3" id="KW-0489">Methyltransferase</keyword>
<dbReference type="Pfam" id="PF14765">
    <property type="entry name" value="PS-DH"/>
    <property type="match status" value="1"/>
</dbReference>
<keyword evidence="4" id="KW-0808">Transferase</keyword>
<keyword evidence="2" id="KW-0597">Phosphoprotein</keyword>
<feature type="region of interest" description="C-terminal hotdog fold" evidence="9">
    <location>
        <begin position="1112"/>
        <end position="1256"/>
    </location>
</feature>
<proteinExistence type="predicted"/>
<evidence type="ECO:0000259" key="13">
    <source>
        <dbReference type="PROSITE" id="PS52019"/>
    </source>
</evidence>
<dbReference type="InterPro" id="IPR014031">
    <property type="entry name" value="Ketoacyl_synth_C"/>
</dbReference>
<dbReference type="InterPro" id="IPR014043">
    <property type="entry name" value="Acyl_transferase_dom"/>
</dbReference>
<dbReference type="EMBL" id="PXOA01000106">
    <property type="protein sequence ID" value="RFU80508.1"/>
    <property type="molecule type" value="Genomic_DNA"/>
</dbReference>
<protein>
    <submittedName>
        <fullName evidence="14">Polyketide synthase</fullName>
    </submittedName>
</protein>
<name>A0A395NWR9_TRIAR</name>
<evidence type="ECO:0000256" key="7">
    <source>
        <dbReference type="ARBA" id="ARBA00023268"/>
    </source>
</evidence>
<gene>
    <name evidence="14" type="ORF">TARUN_1719</name>
</gene>
<dbReference type="InterPro" id="IPR049900">
    <property type="entry name" value="PKS_mFAS_DH"/>
</dbReference>
<feature type="domain" description="Carrier" evidence="11">
    <location>
        <begin position="2431"/>
        <end position="2512"/>
    </location>
</feature>
<dbReference type="Proteomes" id="UP000266272">
    <property type="component" value="Unassembled WGS sequence"/>
</dbReference>
<dbReference type="OrthoDB" id="329835at2759"/>
<dbReference type="PANTHER" id="PTHR43775">
    <property type="entry name" value="FATTY ACID SYNTHASE"/>
    <property type="match status" value="1"/>
</dbReference>
<dbReference type="InterPro" id="IPR018201">
    <property type="entry name" value="Ketoacyl_synth_AS"/>
</dbReference>
<dbReference type="InterPro" id="IPR009081">
    <property type="entry name" value="PP-bd_ACP"/>
</dbReference>
<evidence type="ECO:0000256" key="9">
    <source>
        <dbReference type="PROSITE-ProRule" id="PRU01363"/>
    </source>
</evidence>
<sequence length="2519" mass="275462">MPTFEESVAGIPPHYETTYESFTDQFTDTNRNGNTTSEPVEPIALVGMAMRLPGNVHNADEFWRLLAEKRSGLCEVPKDRFNVEGFQDPSGKPGTFKMSQGYYLQDVDIKQFDTSFFSLSKTELERLDPQQRQLLEVAYECMEDAGATSWRGSNIGCYVGVFGEDWQDLNAKETQHRGGYRVTGYGDFVLANRISYEFDLHGPSMTVKTGCSSSLVGLDLACEAMRKGECDGALICGTSMIFSPTMTLALQDQGVLSPSGVCRSFDAAADGYGRGEAVNAIYVKKLSKALEDGDSIRAIIRGTSVNTDGRTNGMLTPSPTAQAALIRSAYAQAGIRDLSKTAIVECHGTGTSVGDPLETSAVAQCFGDKGMIITSVKPNVGHSEGAAGLTSLIKAVLAIERRQVPPNIYFKTPNPDIPFKRCKLHVPVEVEKWPSGRAERVSVNSFGIGGVNAHVIIESLEEYGKYNPLYSQPSRSRLTARDDTNGSGSDSSSDNGFSTGISNSESGDDTDSTSSEVIVEMEVEVRPQLLLFSSMTETSLNETIDQFKEFVSTTKESLQDVAYTLANRRDHKPHRSYAITGAQSLLEVSPSDAIKSTPTIGWVFTGQGAQWPEMGAELIDRNPVFQKTIRDLDAFLSGLPVPPPWNIEEELRKIAGESRVQKAEFGHPLSIAVQVGLVNVLRSWGIMPDFVLGHSSGEMAAAYASGAITAEAAMAAATFRGTTSTETQSEKRGSMAAIGLGAHEMAPYMETGVVVACENSQCSVTVSGDSEQVEKVVQNVKEQRPGVLARFLKVEKAFHSHHMLEYGPLYEEHLQPYVHSISPPIPFYSSVTGKRLTGDGSLGPAYWRQNMENPVLFNTALRSALAGRDQRVVLIEVGPHPALKGPIGQILRDIQRTEDVHVGTLARDKGQEENLCHLAGKLFQQNLTLDYAAICLPGKHISSLPRYSWKKDAVHFAESRIAKEWRFRKHRPHDLLGVRIIEVSNEPCWRNKLSLQDVPWLTGHEVSGQIVFPGAGYISMIGEAIRQLEGELTYTLTNVSITAGLVLEHDKITELVTKLTPSAVDSSDEVPSYNFSISSYDGNKWIKHCSGEAKASVDKSIDLNAPETVSLSRKVDAAGWYSILKGVGFNYTGLFQGLKGITAAPEKSRSVATVSTAKANADNKYAIHPAIIDQCFQLFTVSAFRGLRRNCRTIAVPTFIEEIIISPTMNDLTVTADILSVERGSFVGDLVAQDGSRVFLSLKGFKATALTSTDSAEDSVPLVTQFEWRPHADFTQLAKYMHPRNDQPKEWALLEELMLLCSLDHLDTIQLKEDAPSHLFKFFQWMQRRVDGYRQGSNTFVSKDLELWSFNRNQRVARIEEIVAEVSKSKWAVFSTAIYRLFETAEALFSGETHALHVLMKDDVLTQFYLVGDSLNYSDAIGAIAHTNPRLRVLEIGAGTGGTTVKILDALKSSYGERMYSSYTYTDISAGFMNAAKERFADYEGIEYAALDITQDPVAQGFKQGGYDLIIGSNVVHATPSLQTSLGNLKSLLSPTGRLFLLELCPDTKFVNYVMGFLSGWWLGAEDDRAEEPFISPERWAKELVLAGFNTPDAIVLDDTAPYHNSAGIIASPTLTSNNPSKVSLLSYSIDGPYVTEVRDNLKSQGIAVDICVFGQPLPSNDVISLLDLQKPLVHEFTETTFKTMVSHLKALNSRLIWATKSSQVACEDPKAAMTLGFARTARSELSVKLFTVEIDNATGPAAAANILSRILLRARIPELDDPSMDPDWEYAVVDGEILVPRLHWKTFSNAFAEKRSEKKDSVKQIDVKTPGLLHTMGWAELESQLPGHGEVVVQTRSIGLNFRDVLIALGVLDNSTREIGLEGCGTVTATGPGVDKLKVGDRVLCVKIDDSMTFEQGAALPCVYATATMALADKANLQPGDGFAQTILIHSACGGVGLAAIQIAQMLGAEVYCTVGNEEKIRYLMENHGIPRSHIFNSRDSSFLLDVMRATNNKGVDVVLNSLSGALLHASWKCVAEFGTMIEIGKRDFRRRAKLSMEAFEKNRTFVGLDLWQVSQERPEKAAALLERCVQWIREGSLKPGAIAKIWEAHQIQEAFRFMQSGRHIGKIIINMPDDTSSLPSIKTAPVPVMRPDRSYLLVGGLGGLGRAVATWMVEQGARHIIFMSRSAKFTPELQNYIRELGSQGCKVQLVAGSVSNMADVERAVNTAAKPIAGVINLSMVLRDISLTEMTYDDWTTAVAPKVQGTWNLHNAISNELDFFILCSSYSGIVGQWGQANYAAANTFLDAFVQYRHSKGLHASVIDIGVMGEVGFVSKNQDIYDLFEKSGLRILKEQDFLDAMNLAIQQSVPTTPRREDGAYSSPGQFLLGMVTTTPIGSPSNRVVWKSDVRMSVYHNINGSTEASAAASANAGKQGGIESLVASAAAKPSILEEDGITTKIANGIASALANFLIKDESSIKIDYSPENVGVDSLVAMELRNWIRQKFGVETNVMTIVQSASLVALGEHIRLGLIERFQSS</sequence>
<dbReference type="Gene3D" id="3.40.50.720">
    <property type="entry name" value="NAD(P)-binding Rossmann-like Domain"/>
    <property type="match status" value="1"/>
</dbReference>
<dbReference type="InterPro" id="IPR029063">
    <property type="entry name" value="SAM-dependent_MTases_sf"/>
</dbReference>
<dbReference type="SUPFAM" id="SSF53901">
    <property type="entry name" value="Thiolase-like"/>
    <property type="match status" value="1"/>
</dbReference>
<keyword evidence="6" id="KW-0560">Oxidoreductase</keyword>
<dbReference type="InterPro" id="IPR057326">
    <property type="entry name" value="KR_dom"/>
</dbReference>
<dbReference type="InterPro" id="IPR036736">
    <property type="entry name" value="ACP-like_sf"/>
</dbReference>
<keyword evidence="5" id="KW-0521">NADP</keyword>
<dbReference type="GO" id="GO:0004315">
    <property type="term" value="F:3-oxoacyl-[acyl-carrier-protein] synthase activity"/>
    <property type="evidence" value="ECO:0007669"/>
    <property type="project" value="InterPro"/>
</dbReference>
<evidence type="ECO:0000256" key="2">
    <source>
        <dbReference type="ARBA" id="ARBA00022553"/>
    </source>
</evidence>
<dbReference type="SUPFAM" id="SSF52151">
    <property type="entry name" value="FabD/lysophospholipase-like"/>
    <property type="match status" value="1"/>
</dbReference>
<dbReference type="GO" id="GO:0031177">
    <property type="term" value="F:phosphopantetheine binding"/>
    <property type="evidence" value="ECO:0007669"/>
    <property type="project" value="InterPro"/>
</dbReference>
<evidence type="ECO:0000256" key="1">
    <source>
        <dbReference type="ARBA" id="ARBA00022450"/>
    </source>
</evidence>
<dbReference type="GO" id="GO:1901336">
    <property type="term" value="P:lactone biosynthetic process"/>
    <property type="evidence" value="ECO:0007669"/>
    <property type="project" value="UniProtKB-ARBA"/>
</dbReference>
<feature type="domain" description="Ketosynthase family 3 (KS3)" evidence="12">
    <location>
        <begin position="40"/>
        <end position="459"/>
    </location>
</feature>
<dbReference type="Pfam" id="PF21089">
    <property type="entry name" value="PKS_DH_N"/>
    <property type="match status" value="1"/>
</dbReference>
<dbReference type="Gene3D" id="3.90.180.10">
    <property type="entry name" value="Medium-chain alcohol dehydrogenases, catalytic domain"/>
    <property type="match status" value="1"/>
</dbReference>
<dbReference type="Pfam" id="PF22621">
    <property type="entry name" value="CurL-like_PKS_C"/>
    <property type="match status" value="1"/>
</dbReference>
<dbReference type="Pfam" id="PF13602">
    <property type="entry name" value="ADH_zinc_N_2"/>
    <property type="match status" value="1"/>
</dbReference>
<feature type="domain" description="PKS/mFAS DH" evidence="13">
    <location>
        <begin position="973"/>
        <end position="1256"/>
    </location>
</feature>
<dbReference type="InterPro" id="IPR049552">
    <property type="entry name" value="PKS_DH_N"/>
</dbReference>
<evidence type="ECO:0000256" key="4">
    <source>
        <dbReference type="ARBA" id="ARBA00022679"/>
    </source>
</evidence>
<evidence type="ECO:0000256" key="8">
    <source>
        <dbReference type="ARBA" id="ARBA00023315"/>
    </source>
</evidence>
<dbReference type="GO" id="GO:0006633">
    <property type="term" value="P:fatty acid biosynthetic process"/>
    <property type="evidence" value="ECO:0007669"/>
    <property type="project" value="InterPro"/>
</dbReference>
<dbReference type="PROSITE" id="PS52019">
    <property type="entry name" value="PKS_MFAS_DH"/>
    <property type="match status" value="1"/>
</dbReference>
<evidence type="ECO:0000259" key="11">
    <source>
        <dbReference type="PROSITE" id="PS50075"/>
    </source>
</evidence>
<dbReference type="InterPro" id="IPR016035">
    <property type="entry name" value="Acyl_Trfase/lysoPLipase"/>
</dbReference>
<dbReference type="InterPro" id="IPR001227">
    <property type="entry name" value="Ac_transferase_dom_sf"/>
</dbReference>
<keyword evidence="7" id="KW-0511">Multifunctional enzyme</keyword>
<dbReference type="Pfam" id="PF08240">
    <property type="entry name" value="ADH_N"/>
    <property type="match status" value="1"/>
</dbReference>
<dbReference type="Gene3D" id="3.10.129.110">
    <property type="entry name" value="Polyketide synthase dehydratase"/>
    <property type="match status" value="1"/>
</dbReference>
<dbReference type="InterPro" id="IPR020841">
    <property type="entry name" value="PKS_Beta-ketoAc_synthase_dom"/>
</dbReference>
<dbReference type="Gene3D" id="1.10.1200.10">
    <property type="entry name" value="ACP-like"/>
    <property type="match status" value="1"/>
</dbReference>
<dbReference type="PROSITE" id="PS00606">
    <property type="entry name" value="KS3_1"/>
    <property type="match status" value="1"/>
</dbReference>
<dbReference type="GO" id="GO:0008168">
    <property type="term" value="F:methyltransferase activity"/>
    <property type="evidence" value="ECO:0007669"/>
    <property type="project" value="UniProtKB-KW"/>
</dbReference>
<dbReference type="GO" id="GO:0004312">
    <property type="term" value="F:fatty acid synthase activity"/>
    <property type="evidence" value="ECO:0007669"/>
    <property type="project" value="TreeGrafter"/>
</dbReference>
<dbReference type="CDD" id="cd00833">
    <property type="entry name" value="PKS"/>
    <property type="match status" value="1"/>
</dbReference>
<dbReference type="Pfam" id="PF08242">
    <property type="entry name" value="Methyltransf_12"/>
    <property type="match status" value="1"/>
</dbReference>
<dbReference type="InterPro" id="IPR016036">
    <property type="entry name" value="Malonyl_transacylase_ACP-bd"/>
</dbReference>
<dbReference type="InterPro" id="IPR049551">
    <property type="entry name" value="PKS_DH_C"/>
</dbReference>
<dbReference type="InterPro" id="IPR032821">
    <property type="entry name" value="PKS_assoc"/>
</dbReference>
<dbReference type="SMART" id="SM00829">
    <property type="entry name" value="PKS_ER"/>
    <property type="match status" value="1"/>
</dbReference>
<dbReference type="SMART" id="SM00825">
    <property type="entry name" value="PKS_KS"/>
    <property type="match status" value="1"/>
</dbReference>
<evidence type="ECO:0000256" key="10">
    <source>
        <dbReference type="SAM" id="MobiDB-lite"/>
    </source>
</evidence>
<dbReference type="InterPro" id="IPR050091">
    <property type="entry name" value="PKS_NRPS_Biosynth_Enz"/>
</dbReference>
<dbReference type="CDD" id="cd05195">
    <property type="entry name" value="enoyl_red"/>
    <property type="match status" value="1"/>
</dbReference>
<dbReference type="Pfam" id="PF00550">
    <property type="entry name" value="PP-binding"/>
    <property type="match status" value="1"/>
</dbReference>
<dbReference type="SMART" id="SM00823">
    <property type="entry name" value="PKS_PP"/>
    <property type="match status" value="1"/>
</dbReference>
<dbReference type="Gene3D" id="3.40.366.10">
    <property type="entry name" value="Malonyl-Coenzyme A Acyl Carrier Protein, domain 2"/>
    <property type="match status" value="1"/>
</dbReference>
<dbReference type="InterPro" id="IPR013217">
    <property type="entry name" value="Methyltransf_12"/>
</dbReference>